<dbReference type="PANTHER" id="PTHR42776">
    <property type="entry name" value="SERINE PEPTIDASE S9 FAMILY MEMBER"/>
    <property type="match status" value="1"/>
</dbReference>
<evidence type="ECO:0000313" key="4">
    <source>
        <dbReference type="Proteomes" id="UP000540685"/>
    </source>
</evidence>
<evidence type="ECO:0000313" key="3">
    <source>
        <dbReference type="EMBL" id="MBB5821369.1"/>
    </source>
</evidence>
<dbReference type="RefSeq" id="WP_184545888.1">
    <property type="nucleotide sequence ID" value="NZ_JACHMP010000001.1"/>
</dbReference>
<name>A0A7W9MID8_9ACTN</name>
<dbReference type="PANTHER" id="PTHR42776:SF27">
    <property type="entry name" value="DIPEPTIDYL PEPTIDASE FAMILY MEMBER 6"/>
    <property type="match status" value="1"/>
</dbReference>
<dbReference type="AlphaFoldDB" id="A0A7W9MID8"/>
<dbReference type="GO" id="GO:0006508">
    <property type="term" value="P:proteolysis"/>
    <property type="evidence" value="ECO:0007669"/>
    <property type="project" value="InterPro"/>
</dbReference>
<dbReference type="GO" id="GO:0004252">
    <property type="term" value="F:serine-type endopeptidase activity"/>
    <property type="evidence" value="ECO:0007669"/>
    <property type="project" value="TreeGrafter"/>
</dbReference>
<organism evidence="3 4">
    <name type="scientific">Streptosporangium becharense</name>
    <dbReference type="NCBI Taxonomy" id="1816182"/>
    <lineage>
        <taxon>Bacteria</taxon>
        <taxon>Bacillati</taxon>
        <taxon>Actinomycetota</taxon>
        <taxon>Actinomycetes</taxon>
        <taxon>Streptosporangiales</taxon>
        <taxon>Streptosporangiaceae</taxon>
        <taxon>Streptosporangium</taxon>
    </lineage>
</organism>
<dbReference type="Gene3D" id="2.120.10.30">
    <property type="entry name" value="TolB, C-terminal domain"/>
    <property type="match status" value="1"/>
</dbReference>
<dbReference type="Proteomes" id="UP000540685">
    <property type="component" value="Unassembled WGS sequence"/>
</dbReference>
<dbReference type="InterPro" id="IPR029058">
    <property type="entry name" value="AB_hydrolase_fold"/>
</dbReference>
<comment type="caution">
    <text evidence="3">The sequence shown here is derived from an EMBL/GenBank/DDBJ whole genome shotgun (WGS) entry which is preliminary data.</text>
</comment>
<dbReference type="InterPro" id="IPR001375">
    <property type="entry name" value="Peptidase_S9_cat"/>
</dbReference>
<dbReference type="InterPro" id="IPR011042">
    <property type="entry name" value="6-blade_b-propeller_TolB-like"/>
</dbReference>
<feature type="domain" description="Peptidase S9 prolyl oligopeptidase catalytic" evidence="2">
    <location>
        <begin position="391"/>
        <end position="575"/>
    </location>
</feature>
<proteinExistence type="predicted"/>
<sequence>MTAGTMSPVHATAGEERLPYIRRVNVRFSGRGRYAACLAGDGHRLTPEVWDLTGDRPRPRTLRTRAGETLQTLPVPTDDGHLLLCRSGADGVHRLVLVVPAANRDETSEEYELPAFDEVGVRLTPGPAEGTAALAFVERADGNTTVWRLSGRVEPPEQVVELPGFVSGGAWLDDTGERLVLSPRNAELGTLVLNLTSGAVTPLAGPAGDEHFLLAASAGTLLLAAHRDGAYRLGVRHRDDAGASTVFPDRLNTIEGTVTPLALDPAGERLALAVTHGARSHLLVHDLADDTIAEVDFPTGMLHPAARWTATGLHLVHTTPEHPPGLVTVANSVFSVPEWSRARWESARIRDYEGPGGSIEAVVYGDPVTSPQVVLALHGGPEAAWQFGFDPLFQRLAAAGIAVVAPNQRGSTGYGAAHRDAIRGAWGGPDLADVLHLGRTLAATRGPDRECPALYGISYGAHLALLAAAAQPDLWSRAAVVAPFLSGPALYADGPQSVRNLIDRLGGREEVGDDLGPRDLLALAPRMRLPLLIVHGERDLIIPVTHSRRLHDRLRESGHRDSTGLTYLEVPGGGHDPLADTGGHLLLDCVTDFLHTGSPPGL</sequence>
<dbReference type="SUPFAM" id="SSF53474">
    <property type="entry name" value="alpha/beta-Hydrolases"/>
    <property type="match status" value="1"/>
</dbReference>
<keyword evidence="4" id="KW-1185">Reference proteome</keyword>
<gene>
    <name evidence="3" type="ORF">F4562_004431</name>
</gene>
<evidence type="ECO:0000256" key="1">
    <source>
        <dbReference type="ARBA" id="ARBA00022801"/>
    </source>
</evidence>
<dbReference type="Gene3D" id="3.40.50.1820">
    <property type="entry name" value="alpha/beta hydrolase"/>
    <property type="match status" value="1"/>
</dbReference>
<dbReference type="SUPFAM" id="SSF82171">
    <property type="entry name" value="DPP6 N-terminal domain-like"/>
    <property type="match status" value="1"/>
</dbReference>
<dbReference type="EMBL" id="JACHMP010000001">
    <property type="protein sequence ID" value="MBB5821369.1"/>
    <property type="molecule type" value="Genomic_DNA"/>
</dbReference>
<evidence type="ECO:0000259" key="2">
    <source>
        <dbReference type="Pfam" id="PF00326"/>
    </source>
</evidence>
<reference evidence="3 4" key="1">
    <citation type="submission" date="2020-08" db="EMBL/GenBank/DDBJ databases">
        <title>Sequencing the genomes of 1000 actinobacteria strains.</title>
        <authorList>
            <person name="Klenk H.-P."/>
        </authorList>
    </citation>
    <scope>NUCLEOTIDE SEQUENCE [LARGE SCALE GENOMIC DNA]</scope>
    <source>
        <strain evidence="3 4">DSM 46887</strain>
    </source>
</reference>
<accession>A0A7W9MID8</accession>
<dbReference type="Pfam" id="PF00326">
    <property type="entry name" value="Peptidase_S9"/>
    <property type="match status" value="1"/>
</dbReference>
<keyword evidence="1" id="KW-0378">Hydrolase</keyword>
<protein>
    <submittedName>
        <fullName evidence="3">Pimeloyl-ACP methyl ester carboxylesterase</fullName>
    </submittedName>
</protein>